<dbReference type="Pfam" id="PF08126">
    <property type="entry name" value="Propeptide_C25"/>
    <property type="match status" value="1"/>
</dbReference>
<dbReference type="InterPro" id="IPR012600">
    <property type="entry name" value="Propeptide_C25"/>
</dbReference>
<feature type="signal peptide" evidence="1">
    <location>
        <begin position="1"/>
        <end position="22"/>
    </location>
</feature>
<feature type="non-terminal residue" evidence="3">
    <location>
        <position position="594"/>
    </location>
</feature>
<dbReference type="Proteomes" id="UP000885771">
    <property type="component" value="Unassembled WGS sequence"/>
</dbReference>
<accession>A0A7V5RPG6</accession>
<dbReference type="AlphaFoldDB" id="A0A7V5RPG6"/>
<feature type="chain" id="PRO_5031254851" description="Gingipain propeptide domain-containing protein" evidence="1">
    <location>
        <begin position="23"/>
        <end position="594"/>
    </location>
</feature>
<evidence type="ECO:0000256" key="1">
    <source>
        <dbReference type="SAM" id="SignalP"/>
    </source>
</evidence>
<comment type="caution">
    <text evidence="3">The sequence shown here is derived from an EMBL/GenBank/DDBJ whole genome shotgun (WGS) entry which is preliminary data.</text>
</comment>
<dbReference type="InterPro" id="IPR038490">
    <property type="entry name" value="Gingipain_propep_sf"/>
</dbReference>
<dbReference type="EMBL" id="DRLI01000190">
    <property type="protein sequence ID" value="HHM02351.1"/>
    <property type="molecule type" value="Genomic_DNA"/>
</dbReference>
<name>A0A7V5RPG6_CALAY</name>
<protein>
    <recommendedName>
        <fullName evidence="2">Gingipain propeptide domain-containing protein</fullName>
    </recommendedName>
</protein>
<dbReference type="Gene3D" id="2.60.40.3800">
    <property type="match status" value="1"/>
</dbReference>
<reference evidence="3" key="1">
    <citation type="journal article" date="2020" name="mSystems">
        <title>Genome- and Community-Level Interaction Insights into Carbon Utilization and Element Cycling Functions of Hydrothermarchaeota in Hydrothermal Sediment.</title>
        <authorList>
            <person name="Zhou Z."/>
            <person name="Liu Y."/>
            <person name="Xu W."/>
            <person name="Pan J."/>
            <person name="Luo Z.H."/>
            <person name="Li M."/>
        </authorList>
    </citation>
    <scope>NUCLEOTIDE SEQUENCE [LARGE SCALE GENOMIC DNA]</scope>
    <source>
        <strain evidence="3">HyVt-460</strain>
    </source>
</reference>
<organism evidence="3">
    <name type="scientific">Caldithrix abyssi</name>
    <dbReference type="NCBI Taxonomy" id="187145"/>
    <lineage>
        <taxon>Bacteria</taxon>
        <taxon>Pseudomonadati</taxon>
        <taxon>Calditrichota</taxon>
        <taxon>Calditrichia</taxon>
        <taxon>Calditrichales</taxon>
        <taxon>Calditrichaceae</taxon>
        <taxon>Caldithrix</taxon>
    </lineage>
</organism>
<keyword evidence="1" id="KW-0732">Signal</keyword>
<dbReference type="GO" id="GO:0004197">
    <property type="term" value="F:cysteine-type endopeptidase activity"/>
    <property type="evidence" value="ECO:0007669"/>
    <property type="project" value="InterPro"/>
</dbReference>
<gene>
    <name evidence="3" type="ORF">ENJ15_05005</name>
</gene>
<evidence type="ECO:0000313" key="3">
    <source>
        <dbReference type="EMBL" id="HHM02351.1"/>
    </source>
</evidence>
<feature type="domain" description="Gingipain propeptide" evidence="2">
    <location>
        <begin position="25"/>
        <end position="204"/>
    </location>
</feature>
<sequence>MKNFYALIALSAVLLSVSPAGAGSLTLLSSSDFTYTYRWRLEKLDVDTFRVQGRDYHNVDFANSMGEAQPGSFYLPYRAVTFGLPQDGRLQVAISSVRERTMDNIRLRRAPYLMERPAGQGDNGNESVNASWLETDPAYRFRDMYIQKLRINPLRYDESAQRLTVLEEALITVRIVGDTEVRRSFHAKGRMDELYRNMIINFDEASAWQIPRPARRLAKTNMLELKKYYTFDITENGVYKITAAAVRGISGNDGMPLDRIRLYNNGGHQLSFATNQKLYNAPYSQEMPIYMVDVDNDGFFNNADYFLFFGRGVNGWFYESGRADFAYQMHTYDTKNRYVLEVDGSGGKRMTPEDIPDLSNPQTVDYGTFRFHYEKDQYNLLSSGPDWYGYRFFGTANNFSFDFELPAREITGKDPTVKVRLKGATAIRYQQPSSTYYFNMSINNAVILDNLRFSGASRVDATRQLPLASLNNGANSVSFQYQGSDEAAIAHLDDISIIYQARLTPLNNLLDFFSTMENSARRYRVSGLTDASDWQIWNISDAANPRIYAENVSPQSSALYVDVEANKAPREWIVFSLSKTDIPEVNDFSSYTPE</sequence>
<proteinExistence type="predicted"/>
<evidence type="ECO:0000259" key="2">
    <source>
        <dbReference type="Pfam" id="PF08126"/>
    </source>
</evidence>